<proteinExistence type="predicted"/>
<comment type="caution">
    <text evidence="2">The sequence shown here is derived from an EMBL/GenBank/DDBJ whole genome shotgun (WGS) entry which is preliminary data.</text>
</comment>
<name>A0A7K3NKZ5_9BACT</name>
<dbReference type="RefSeq" id="WP_163301835.1">
    <property type="nucleotide sequence ID" value="NZ_JAAGRQ010000027.1"/>
</dbReference>
<reference evidence="2 3" key="1">
    <citation type="submission" date="2020-02" db="EMBL/GenBank/DDBJ databases">
        <title>Comparative genomics of sulfur disproportionating microorganisms.</title>
        <authorList>
            <person name="Ward L.M."/>
            <person name="Bertran E."/>
            <person name="Johnston D.T."/>
        </authorList>
    </citation>
    <scope>NUCLEOTIDE SEQUENCE [LARGE SCALE GENOMIC DNA]</scope>
    <source>
        <strain evidence="2 3">DSM 3696</strain>
    </source>
</reference>
<dbReference type="AlphaFoldDB" id="A0A7K3NKZ5"/>
<sequence length="148" mass="15258">MSVSHGLVGFMDGGTIRPTTEDAMIVRCEMCFSDIGSCDPGAVHAPLSGAMFGPLGPGFTPPFAPDAPFEALLCPICGRRAVGHDLDRPEACRMDRLLTPEGYFVAEGAAEAPLNLRPGGMGKTGKAGRIGHGGRPGRTADARGVAHA</sequence>
<feature type="compositionally biased region" description="Gly residues" evidence="1">
    <location>
        <begin position="119"/>
        <end position="136"/>
    </location>
</feature>
<organism evidence="2 3">
    <name type="scientific">Desulfolutivibrio sulfodismutans</name>
    <dbReference type="NCBI Taxonomy" id="63561"/>
    <lineage>
        <taxon>Bacteria</taxon>
        <taxon>Pseudomonadati</taxon>
        <taxon>Thermodesulfobacteriota</taxon>
        <taxon>Desulfovibrionia</taxon>
        <taxon>Desulfovibrionales</taxon>
        <taxon>Desulfovibrionaceae</taxon>
        <taxon>Desulfolutivibrio</taxon>
    </lineage>
</organism>
<protein>
    <submittedName>
        <fullName evidence="2">Uncharacterized protein</fullName>
    </submittedName>
</protein>
<evidence type="ECO:0000256" key="1">
    <source>
        <dbReference type="SAM" id="MobiDB-lite"/>
    </source>
</evidence>
<accession>A0A7K3NKZ5</accession>
<keyword evidence="3" id="KW-1185">Reference proteome</keyword>
<feature type="region of interest" description="Disordered" evidence="1">
    <location>
        <begin position="115"/>
        <end position="148"/>
    </location>
</feature>
<dbReference type="EMBL" id="JAAGRQ010000027">
    <property type="protein sequence ID" value="NDY56787.1"/>
    <property type="molecule type" value="Genomic_DNA"/>
</dbReference>
<evidence type="ECO:0000313" key="3">
    <source>
        <dbReference type="Proteomes" id="UP000469724"/>
    </source>
</evidence>
<evidence type="ECO:0000313" key="2">
    <source>
        <dbReference type="EMBL" id="NDY56787.1"/>
    </source>
</evidence>
<dbReference type="Proteomes" id="UP000469724">
    <property type="component" value="Unassembled WGS sequence"/>
</dbReference>
<gene>
    <name evidence="2" type="ORF">G3N56_08525</name>
</gene>